<dbReference type="EMBL" id="AMXF01000142">
    <property type="protein sequence ID" value="ENO96060.1"/>
    <property type="molecule type" value="Genomic_DNA"/>
</dbReference>
<keyword evidence="2" id="KW-1185">Reference proteome</keyword>
<comment type="caution">
    <text evidence="1">The sequence shown here is derived from an EMBL/GenBank/DDBJ whole genome shotgun (WGS) entry which is preliminary data.</text>
</comment>
<evidence type="ECO:0000313" key="2">
    <source>
        <dbReference type="Proteomes" id="UP000013047"/>
    </source>
</evidence>
<reference evidence="1 2" key="1">
    <citation type="submission" date="2012-09" db="EMBL/GenBank/DDBJ databases">
        <title>Draft Genome Sequences of 6 Strains from Genus Thauera.</title>
        <authorList>
            <person name="Liu B."/>
            <person name="Shapleigh J.P."/>
            <person name="Frostegard A.H."/>
        </authorList>
    </citation>
    <scope>NUCLEOTIDE SEQUENCE [LARGE SCALE GENOMIC DNA]</scope>
    <source>
        <strain evidence="1 2">B4P</strain>
    </source>
</reference>
<dbReference type="OrthoDB" id="8527335at2"/>
<accession>N6YWU7</accession>
<evidence type="ECO:0000313" key="1">
    <source>
        <dbReference type="EMBL" id="ENO96060.1"/>
    </source>
</evidence>
<proteinExistence type="predicted"/>
<gene>
    <name evidence="1" type="ORF">C667_15949</name>
</gene>
<name>N6YWU7_9RHOO</name>
<sequence>MSRPSDRVLGFTLLAAALFAATFVDATLQRAAHEPALQRTERLVEDLRLSDLVLFTEARYTRHLTQADLHSAFQDHPVALEHFPSGSLLPPPALLLDRHEPLDREAAPSD</sequence>
<dbReference type="RefSeq" id="WP_004368664.1">
    <property type="nucleotide sequence ID" value="NZ_AMXF01000142.1"/>
</dbReference>
<dbReference type="AlphaFoldDB" id="N6YWU7"/>
<dbReference type="Proteomes" id="UP000013047">
    <property type="component" value="Unassembled WGS sequence"/>
</dbReference>
<protein>
    <submittedName>
        <fullName evidence="1">Uncharacterized protein</fullName>
    </submittedName>
</protein>
<organism evidence="1 2">
    <name type="scientific">Thauera phenylacetica B4P</name>
    <dbReference type="NCBI Taxonomy" id="1234382"/>
    <lineage>
        <taxon>Bacteria</taxon>
        <taxon>Pseudomonadati</taxon>
        <taxon>Pseudomonadota</taxon>
        <taxon>Betaproteobacteria</taxon>
        <taxon>Rhodocyclales</taxon>
        <taxon>Zoogloeaceae</taxon>
        <taxon>Thauera</taxon>
    </lineage>
</organism>